<evidence type="ECO:0000256" key="1">
    <source>
        <dbReference type="SAM" id="Phobius"/>
    </source>
</evidence>
<comment type="caution">
    <text evidence="2">The sequence shown here is derived from an EMBL/GenBank/DDBJ whole genome shotgun (WGS) entry which is preliminary data.</text>
</comment>
<keyword evidence="3" id="KW-1185">Reference proteome</keyword>
<evidence type="ECO:0000313" key="2">
    <source>
        <dbReference type="EMBL" id="PWG04046.1"/>
    </source>
</evidence>
<proteinExistence type="predicted"/>
<keyword evidence="1" id="KW-1133">Transmembrane helix</keyword>
<protein>
    <submittedName>
        <fullName evidence="2">Uncharacterized protein</fullName>
    </submittedName>
</protein>
<name>A0A2U2J6T7_9FLAO</name>
<organism evidence="2 3">
    <name type="scientific">Polaribacter aquimarinus</name>
    <dbReference type="NCBI Taxonomy" id="2100726"/>
    <lineage>
        <taxon>Bacteria</taxon>
        <taxon>Pseudomonadati</taxon>
        <taxon>Bacteroidota</taxon>
        <taxon>Flavobacteriia</taxon>
        <taxon>Flavobacteriales</taxon>
        <taxon>Flavobacteriaceae</taxon>
    </lineage>
</organism>
<reference evidence="2 3" key="1">
    <citation type="submission" date="2018-05" db="EMBL/GenBank/DDBJ databases">
        <title>Polaribacter aquimarinus sp. nov., isolated from sediment in a sediment of sea.</title>
        <authorList>
            <person name="Lu D."/>
        </authorList>
    </citation>
    <scope>NUCLEOTIDE SEQUENCE [LARGE SCALE GENOMIC DNA]</scope>
    <source>
        <strain evidence="2 3">ZY113</strain>
    </source>
</reference>
<sequence length="159" mass="18314">MEVPSSEWIDFGNLAIGIGTFTLAIVLGIISVSSTKKARKVHIADKRQDWINTFRKQVSQVLTLQQQYNLIIGDCSVEELDALLKELNMASNEIRFMFDPSDKRRDKLEYLFAEISNDFKNKDTENFANKQYQIIKITDSIISKQRIKIIELDNSEPII</sequence>
<evidence type="ECO:0000313" key="3">
    <source>
        <dbReference type="Proteomes" id="UP000245670"/>
    </source>
</evidence>
<dbReference type="EMBL" id="QFFG01000008">
    <property type="protein sequence ID" value="PWG04046.1"/>
    <property type="molecule type" value="Genomic_DNA"/>
</dbReference>
<accession>A0A2U2J6T7</accession>
<gene>
    <name evidence="2" type="ORF">DIS07_14745</name>
</gene>
<feature type="transmembrane region" description="Helical" evidence="1">
    <location>
        <begin position="12"/>
        <end position="32"/>
    </location>
</feature>
<dbReference type="Proteomes" id="UP000245670">
    <property type="component" value="Unassembled WGS sequence"/>
</dbReference>
<dbReference type="AlphaFoldDB" id="A0A2U2J6T7"/>
<dbReference type="RefSeq" id="WP_109406042.1">
    <property type="nucleotide sequence ID" value="NZ_QFFG01000008.1"/>
</dbReference>
<keyword evidence="1" id="KW-0472">Membrane</keyword>
<keyword evidence="1" id="KW-0812">Transmembrane</keyword>
<dbReference type="OrthoDB" id="9827563at2"/>